<comment type="similarity">
    <text evidence="2">Belongs to the glutamate--cysteine ligase type 3 family.</text>
</comment>
<dbReference type="Gene3D" id="3.30.590.50">
    <property type="match status" value="2"/>
</dbReference>
<dbReference type="PANTHER" id="PTHR11164:SF0">
    <property type="entry name" value="GLUTAMATE--CYSTEINE LIGASE CATALYTIC SUBUNIT"/>
    <property type="match status" value="1"/>
</dbReference>
<proteinExistence type="inferred from homology"/>
<evidence type="ECO:0000256" key="2">
    <source>
        <dbReference type="ARBA" id="ARBA00008100"/>
    </source>
</evidence>
<dbReference type="FunFam" id="3.30.590.50:FF:000007">
    <property type="entry name" value="Glutamate--cysteine ligase"/>
    <property type="match status" value="1"/>
</dbReference>
<evidence type="ECO:0000256" key="3">
    <source>
        <dbReference type="ARBA" id="ARBA00012220"/>
    </source>
</evidence>
<keyword evidence="5" id="KW-0317">Glutathione biosynthesis</keyword>
<sequence>MTLGTPLSWPRIVEYLQYIKAHGIDQFIALYHRVKGRERDHLRWGDEIEYTIVKFDDEHKKVRVSLRAKDLLDALNLSPWRPEFAAYMVKGTPGTPYDDLMSYFNIVAYSMRLRYKSMCKLLRPNESLMSISFPALGAPDFTDPPAMPRPTHPDSVGRSVFYPDEAIYNGHPRFHNLVRNIRGRRGEKVAINVPIFRDQNTPSPFIETFEDAEASRAALPDHIYMDHMGFGMGLCCLQMTFHAVNEMEARWLYDQLTPITPIMVALSAATPIFRSYLSDVDSRWPIISASVDDRTPFERGLASSASDGYSKFNAIPKSRYDSTDCYIYPCSTQYNDIQLQYDEQLYQRLIAGRVDEHLARHIAHMFIRDPLHVCEERIEQDDQKSTEHFETIQSSNWMNMRFKPPPPDDPNIGWRVEFRPTEVQLTHFENAAYCCFLVLLTRMIVSNRLTFLIPISLVTENMQRAVRRDAISTQKLHFRKTLAHCWHTPDGKPCPEGHPPAEPEPEPYGNNVAEMSIDEIVNGNTDFPGLVPLMLQFLNSADVDVDTRCTVNQYLSFIQKRARGEIWTTAKWMREFVHHHSTYKKDSHVPDECIYDMMKTMDKISHGEHYEMLSCFKPKTERTELIRLLLAANPKRWICNDIMYDLFRFFDHAKLGLKLALISPRFNALVNKHFNGKSELTIWRSIEIRKEIEKRQATLFVRIGGANYKKFPLSDHLLHNKICFKDLHIEYIDHSVITFLRANQQIWDKGTTLQLDIEENFIIWHAFALRIWPMFAPNIRQLSFFDGHHLDCLRRHISQSILSDLNINSINSGRIFPDSIADDGPNATARQALSKWLHTPRSDRQPKQLTCCDSSEPPNINWITILREEFLRATTPSANYIIRFGYFEATPIEPFELMNERTKEMLTLTTEVNRCIVKRCQIGETIQWDDENSDNLSKIVFELNGNYIGQLSSPPAAGQMNEKVPLEINAGPSGQQKKK</sequence>
<comment type="caution">
    <text evidence="11">The sequence shown here is derived from an EMBL/GenBank/DDBJ whole genome shotgun (WGS) entry which is preliminary data.</text>
</comment>
<dbReference type="Pfam" id="PF03074">
    <property type="entry name" value="GCS"/>
    <property type="match status" value="1"/>
</dbReference>
<dbReference type="EC" id="6.3.2.2" evidence="3"/>
<organism evidence="11 12">
    <name type="scientific">Heterodera schachtii</name>
    <name type="common">Sugarbeet cyst nematode worm</name>
    <name type="synonym">Tylenchus schachtii</name>
    <dbReference type="NCBI Taxonomy" id="97005"/>
    <lineage>
        <taxon>Eukaryota</taxon>
        <taxon>Metazoa</taxon>
        <taxon>Ecdysozoa</taxon>
        <taxon>Nematoda</taxon>
        <taxon>Chromadorea</taxon>
        <taxon>Rhabditida</taxon>
        <taxon>Tylenchina</taxon>
        <taxon>Tylenchomorpha</taxon>
        <taxon>Tylenchoidea</taxon>
        <taxon>Heteroderidae</taxon>
        <taxon>Heteroderinae</taxon>
        <taxon>Heterodera</taxon>
    </lineage>
</organism>
<dbReference type="Proteomes" id="UP001620645">
    <property type="component" value="Unassembled WGS sequence"/>
</dbReference>
<dbReference type="GO" id="GO:0005524">
    <property type="term" value="F:ATP binding"/>
    <property type="evidence" value="ECO:0007669"/>
    <property type="project" value="UniProtKB-KW"/>
</dbReference>
<keyword evidence="12" id="KW-1185">Reference proteome</keyword>
<dbReference type="InterPro" id="IPR014746">
    <property type="entry name" value="Gln_synth/guanido_kin_cat_dom"/>
</dbReference>
<dbReference type="Gene3D" id="1.10.8.960">
    <property type="match status" value="1"/>
</dbReference>
<evidence type="ECO:0000256" key="7">
    <source>
        <dbReference type="ARBA" id="ARBA00022840"/>
    </source>
</evidence>
<dbReference type="InterPro" id="IPR004308">
    <property type="entry name" value="GCS"/>
</dbReference>
<comment type="pathway">
    <text evidence="1">Sulfur metabolism; glutathione biosynthesis; glutathione from L-cysteine and L-glutamate: step 1/2.</text>
</comment>
<dbReference type="AlphaFoldDB" id="A0ABD2IJ61"/>
<evidence type="ECO:0000256" key="9">
    <source>
        <dbReference type="ARBA" id="ARBA00032122"/>
    </source>
</evidence>
<protein>
    <recommendedName>
        <fullName evidence="3">glutamate--cysteine ligase</fullName>
        <ecNumber evidence="3">6.3.2.2</ecNumber>
    </recommendedName>
    <alternativeName>
        <fullName evidence="9">Gamma-ECS</fullName>
    </alternativeName>
    <alternativeName>
        <fullName evidence="8">Gamma-glutamylcysteine synthetase</fullName>
    </alternativeName>
</protein>
<keyword evidence="4" id="KW-0436">Ligase</keyword>
<evidence type="ECO:0000313" key="12">
    <source>
        <dbReference type="Proteomes" id="UP001620645"/>
    </source>
</evidence>
<keyword evidence="7" id="KW-0067">ATP-binding</keyword>
<dbReference type="GO" id="GO:0004357">
    <property type="term" value="F:glutamate-cysteine ligase activity"/>
    <property type="evidence" value="ECO:0007669"/>
    <property type="project" value="UniProtKB-EC"/>
</dbReference>
<dbReference type="GO" id="GO:0006750">
    <property type="term" value="P:glutathione biosynthetic process"/>
    <property type="evidence" value="ECO:0007669"/>
    <property type="project" value="UniProtKB-KW"/>
</dbReference>
<reference evidence="11 12" key="1">
    <citation type="submission" date="2024-10" db="EMBL/GenBank/DDBJ databases">
        <authorList>
            <person name="Kim D."/>
        </authorList>
    </citation>
    <scope>NUCLEOTIDE SEQUENCE [LARGE SCALE GENOMIC DNA]</scope>
    <source>
        <strain evidence="11">Taebaek</strain>
    </source>
</reference>
<evidence type="ECO:0000256" key="6">
    <source>
        <dbReference type="ARBA" id="ARBA00022741"/>
    </source>
</evidence>
<evidence type="ECO:0000256" key="4">
    <source>
        <dbReference type="ARBA" id="ARBA00022598"/>
    </source>
</evidence>
<gene>
    <name evidence="11" type="ORF">niasHS_013851</name>
</gene>
<accession>A0ABD2IJ61</accession>
<evidence type="ECO:0000256" key="1">
    <source>
        <dbReference type="ARBA" id="ARBA00005006"/>
    </source>
</evidence>
<evidence type="ECO:0000256" key="5">
    <source>
        <dbReference type="ARBA" id="ARBA00022684"/>
    </source>
</evidence>
<evidence type="ECO:0000256" key="10">
    <source>
        <dbReference type="SAM" id="MobiDB-lite"/>
    </source>
</evidence>
<dbReference type="PANTHER" id="PTHR11164">
    <property type="entry name" value="GLUTAMATE CYSTEINE LIGASE"/>
    <property type="match status" value="1"/>
</dbReference>
<evidence type="ECO:0000256" key="8">
    <source>
        <dbReference type="ARBA" id="ARBA00030585"/>
    </source>
</evidence>
<dbReference type="FunFam" id="3.30.590.50:FF:000002">
    <property type="entry name" value="Glutamate--cysteine ligase catalytic subunit"/>
    <property type="match status" value="1"/>
</dbReference>
<evidence type="ECO:0000313" key="11">
    <source>
        <dbReference type="EMBL" id="KAL3080179.1"/>
    </source>
</evidence>
<feature type="region of interest" description="Disordered" evidence="10">
    <location>
        <begin position="954"/>
        <end position="979"/>
    </location>
</feature>
<dbReference type="SUPFAM" id="SSF55931">
    <property type="entry name" value="Glutamine synthetase/guanido kinase"/>
    <property type="match status" value="1"/>
</dbReference>
<keyword evidence="6" id="KW-0547">Nucleotide-binding</keyword>
<dbReference type="EMBL" id="JBICCN010000297">
    <property type="protein sequence ID" value="KAL3080179.1"/>
    <property type="molecule type" value="Genomic_DNA"/>
</dbReference>
<name>A0ABD2IJ61_HETSC</name>